<proteinExistence type="predicted"/>
<dbReference type="Proteomes" id="UP000788419">
    <property type="component" value="Unassembled WGS sequence"/>
</dbReference>
<gene>
    <name evidence="1" type="ORF">CSC65_15245</name>
</gene>
<sequence length="79" mass="8012">MELDIILRTGPVDVGHIERLLLEADPAGVVDLDAASGHLRISTCAARDEVAAILAAAGHPVEVPDIVIVPSVCCGGCSG</sequence>
<evidence type="ECO:0008006" key="3">
    <source>
        <dbReference type="Google" id="ProtNLM"/>
    </source>
</evidence>
<dbReference type="RefSeq" id="WP_162411466.1">
    <property type="nucleotide sequence ID" value="NZ_CP093331.1"/>
</dbReference>
<accession>A0ABQ6Z3M1</accession>
<reference evidence="1 2" key="1">
    <citation type="submission" date="2017-10" db="EMBL/GenBank/DDBJ databases">
        <title>Whole genome sequencing of members of genus Pseudoxanthomonas.</title>
        <authorList>
            <person name="Kumar S."/>
            <person name="Bansal K."/>
            <person name="Kaur A."/>
            <person name="Patil P."/>
            <person name="Sharma S."/>
            <person name="Patil P.B."/>
        </authorList>
    </citation>
    <scope>NUCLEOTIDE SEQUENCE [LARGE SCALE GENOMIC DNA]</scope>
    <source>
        <strain evidence="1 2">DSM 17801</strain>
    </source>
</reference>
<keyword evidence="2" id="KW-1185">Reference proteome</keyword>
<evidence type="ECO:0000313" key="1">
    <source>
        <dbReference type="EMBL" id="KAF1692092.1"/>
    </source>
</evidence>
<organism evidence="1 2">
    <name type="scientific">Pseudoxanthomonas daejeonensis</name>
    <dbReference type="NCBI Taxonomy" id="266062"/>
    <lineage>
        <taxon>Bacteria</taxon>
        <taxon>Pseudomonadati</taxon>
        <taxon>Pseudomonadota</taxon>
        <taxon>Gammaproteobacteria</taxon>
        <taxon>Lysobacterales</taxon>
        <taxon>Lysobacteraceae</taxon>
        <taxon>Pseudoxanthomonas</taxon>
    </lineage>
</organism>
<evidence type="ECO:0000313" key="2">
    <source>
        <dbReference type="Proteomes" id="UP000788419"/>
    </source>
</evidence>
<name>A0ABQ6Z3M1_9GAMM</name>
<comment type="caution">
    <text evidence="1">The sequence shown here is derived from an EMBL/GenBank/DDBJ whole genome shotgun (WGS) entry which is preliminary data.</text>
</comment>
<protein>
    <recommendedName>
        <fullName evidence="3">HMA domain-containing protein</fullName>
    </recommendedName>
</protein>
<dbReference type="EMBL" id="PDWN01000018">
    <property type="protein sequence ID" value="KAF1692092.1"/>
    <property type="molecule type" value="Genomic_DNA"/>
</dbReference>